<proteinExistence type="predicted"/>
<dbReference type="EMBL" id="CM042883">
    <property type="protein sequence ID" value="KAI4372344.1"/>
    <property type="molecule type" value="Genomic_DNA"/>
</dbReference>
<comment type="caution">
    <text evidence="1">The sequence shown here is derived from an EMBL/GenBank/DDBJ whole genome shotgun (WGS) entry which is preliminary data.</text>
</comment>
<organism evidence="1 2">
    <name type="scientific">Melastoma candidum</name>
    <dbReference type="NCBI Taxonomy" id="119954"/>
    <lineage>
        <taxon>Eukaryota</taxon>
        <taxon>Viridiplantae</taxon>
        <taxon>Streptophyta</taxon>
        <taxon>Embryophyta</taxon>
        <taxon>Tracheophyta</taxon>
        <taxon>Spermatophyta</taxon>
        <taxon>Magnoliopsida</taxon>
        <taxon>eudicotyledons</taxon>
        <taxon>Gunneridae</taxon>
        <taxon>Pentapetalae</taxon>
        <taxon>rosids</taxon>
        <taxon>malvids</taxon>
        <taxon>Myrtales</taxon>
        <taxon>Melastomataceae</taxon>
        <taxon>Melastomatoideae</taxon>
        <taxon>Melastomateae</taxon>
        <taxon>Melastoma</taxon>
    </lineage>
</organism>
<name>A0ACB9R0D7_9MYRT</name>
<gene>
    <name evidence="1" type="ORF">MLD38_010586</name>
</gene>
<dbReference type="Proteomes" id="UP001057402">
    <property type="component" value="Chromosome 4"/>
</dbReference>
<keyword evidence="2" id="KW-1185">Reference proteome</keyword>
<evidence type="ECO:0000313" key="2">
    <source>
        <dbReference type="Proteomes" id="UP001057402"/>
    </source>
</evidence>
<reference evidence="2" key="1">
    <citation type="journal article" date="2023" name="Front. Plant Sci.">
        <title>Chromosomal-level genome assembly of Melastoma candidum provides insights into trichome evolution.</title>
        <authorList>
            <person name="Zhong Y."/>
            <person name="Wu W."/>
            <person name="Sun C."/>
            <person name="Zou P."/>
            <person name="Liu Y."/>
            <person name="Dai S."/>
            <person name="Zhou R."/>
        </authorList>
    </citation>
    <scope>NUCLEOTIDE SEQUENCE [LARGE SCALE GENOMIC DNA]</scope>
</reference>
<evidence type="ECO:0000313" key="1">
    <source>
        <dbReference type="EMBL" id="KAI4372344.1"/>
    </source>
</evidence>
<protein>
    <submittedName>
        <fullName evidence="1">Uncharacterized protein</fullName>
    </submittedName>
</protein>
<accession>A0ACB9R0D7</accession>
<sequence length="714" mass="79924">MSRVGDDSGGTPRVVNERVYVAVGSDVDDCRLTLKWALENFGGNFRILHVHQPPPPPSSSGHYSGNTGSRNHQEMERQRMHDVLNEYVHMCNQAEVSAEKRCIEMTDIGKGIVELVEQHAITKLVMGAAADRHYHEAMTELQSTKAMFVNQHAHPSCYIWFICNGRLIFMREGNLETFDLDVTPSMLAPIPAAEMGQSIAENPQDSVLSESDSSEVEDDLALVRYESAGGSNHGRHSNTGNRASWNEDSMGGDKLYEQLERAMTEAADAKREALQELLRRQNAEKAVFDATRRALAAENLYTEELNRRKDLVEMLTKEKEAVEMMKNQNNELQMLLENMLRENEVVSSNQASEPSRRLTRLQSISEFSFSEIQEAINDFDPSLKIDEGPCGCTYKGFLRNTNITLKMLCSDSSEGPSLYHKEVEVSSKLRHPNLVSLIGVCPEAWALIYEHLPNGSLEERLSRDSDSRLPWLVRTRISLEICSALIFMHSTEPQGLVHGNLKPVNILLGVNFVSKLSDFGKVAVNSPHSLAEGETSFEADVYSFGLILLRLLTGRTALNLDEMVQTALDNNNLSAVLDPLAGDWPFEIAVQIAELALRCCDMDSRNRPDLKLEVWPLLEQMMSMCEATETTGSRGEEQNQAPQYFTCPIMHEIMEEPLVAADGFTYEAEAIQGWLDGHDTSPMTNLPLPNLNLVPNLTLRSAIQEWLQNNPITN</sequence>